<feature type="domain" description="Nudix hydrolase" evidence="14">
    <location>
        <begin position="1"/>
        <end position="126"/>
    </location>
</feature>
<dbReference type="GO" id="GO:0035539">
    <property type="term" value="F:8-oxo-7,8-dihydrodeoxyguanosine triphosphate pyrophosphatase activity"/>
    <property type="evidence" value="ECO:0007669"/>
    <property type="project" value="UniProtKB-EC"/>
</dbReference>
<name>A0A1H3KBE6_9FIRM</name>
<dbReference type="GO" id="GO:0006281">
    <property type="term" value="P:DNA repair"/>
    <property type="evidence" value="ECO:0007669"/>
    <property type="project" value="UniProtKB-KW"/>
</dbReference>
<dbReference type="InterPro" id="IPR015797">
    <property type="entry name" value="NUDIX_hydrolase-like_dom_sf"/>
</dbReference>
<evidence type="ECO:0000256" key="3">
    <source>
        <dbReference type="ARBA" id="ARBA00022457"/>
    </source>
</evidence>
<protein>
    <recommendedName>
        <fullName evidence="11">8-oxo-dGTP diphosphatase</fullName>
        <ecNumber evidence="11">3.6.1.55</ecNumber>
    </recommendedName>
</protein>
<keyword evidence="9" id="KW-0234">DNA repair</keyword>
<dbReference type="GO" id="GO:0044716">
    <property type="term" value="F:8-oxo-GDP phosphatase activity"/>
    <property type="evidence" value="ECO:0007669"/>
    <property type="project" value="TreeGrafter"/>
</dbReference>
<evidence type="ECO:0000256" key="13">
    <source>
        <dbReference type="PIRSR" id="PIRSR603561-2"/>
    </source>
</evidence>
<evidence type="ECO:0000313" key="16">
    <source>
        <dbReference type="Proteomes" id="UP000199230"/>
    </source>
</evidence>
<dbReference type="GO" id="GO:0046872">
    <property type="term" value="F:metal ion binding"/>
    <property type="evidence" value="ECO:0007669"/>
    <property type="project" value="UniProtKB-KW"/>
</dbReference>
<proteinExistence type="inferred from homology"/>
<evidence type="ECO:0000256" key="5">
    <source>
        <dbReference type="ARBA" id="ARBA00022723"/>
    </source>
</evidence>
<keyword evidence="5 13" id="KW-0479">Metal-binding</keyword>
<dbReference type="EMBL" id="FNPV01000002">
    <property type="protein sequence ID" value="SDY49532.1"/>
    <property type="molecule type" value="Genomic_DNA"/>
</dbReference>
<feature type="binding site" evidence="13">
    <location>
        <position position="55"/>
    </location>
    <ligand>
        <name>Mg(2+)</name>
        <dbReference type="ChEBI" id="CHEBI:18420"/>
    </ligand>
</feature>
<dbReference type="InterPro" id="IPR029119">
    <property type="entry name" value="MutY_C"/>
</dbReference>
<feature type="binding site" evidence="12">
    <location>
        <position position="21"/>
    </location>
    <ligand>
        <name>8-oxo-dGTP</name>
        <dbReference type="ChEBI" id="CHEBI:77896"/>
    </ligand>
</feature>
<dbReference type="InterPro" id="IPR047127">
    <property type="entry name" value="MutT-like"/>
</dbReference>
<evidence type="ECO:0000256" key="12">
    <source>
        <dbReference type="PIRSR" id="PIRSR603561-1"/>
    </source>
</evidence>
<gene>
    <name evidence="15" type="ORF">SAMN05192546_102299</name>
</gene>
<dbReference type="Proteomes" id="UP000199230">
    <property type="component" value="Unassembled WGS sequence"/>
</dbReference>
<evidence type="ECO:0000256" key="4">
    <source>
        <dbReference type="ARBA" id="ARBA00022705"/>
    </source>
</evidence>
<dbReference type="PROSITE" id="PS51462">
    <property type="entry name" value="NUDIX"/>
    <property type="match status" value="1"/>
</dbReference>
<sequence length="128" mass="14568">MIHVTAAILRNESNKILIARRPPGKNLAGYWEFPGGKIEENESPEESLKRELKEEMNITVEVGKQLGETTHTYDTFTVHLMLYETALLSGDIQLKEHDRMAWVAAEELLDYLMAPADLPMIENLINTD</sequence>
<dbReference type="AlphaFoldDB" id="A0A1H3KBE6"/>
<reference evidence="15 16" key="1">
    <citation type="submission" date="2016-10" db="EMBL/GenBank/DDBJ databases">
        <authorList>
            <person name="de Groot N.N."/>
        </authorList>
    </citation>
    <scope>NUCLEOTIDE SEQUENCE [LARGE SCALE GENOMIC DNA]</scope>
    <source>
        <strain evidence="15 16">APO</strain>
    </source>
</reference>
<dbReference type="GO" id="GO:0044715">
    <property type="term" value="F:8-oxo-dGDP phosphatase activity"/>
    <property type="evidence" value="ECO:0007669"/>
    <property type="project" value="TreeGrafter"/>
</dbReference>
<comment type="catalytic activity">
    <reaction evidence="10">
        <text>8-oxo-dGTP + H2O = 8-oxo-dGMP + diphosphate + H(+)</text>
        <dbReference type="Rhea" id="RHEA:31575"/>
        <dbReference type="ChEBI" id="CHEBI:15377"/>
        <dbReference type="ChEBI" id="CHEBI:15378"/>
        <dbReference type="ChEBI" id="CHEBI:33019"/>
        <dbReference type="ChEBI" id="CHEBI:63224"/>
        <dbReference type="ChEBI" id="CHEBI:77896"/>
        <dbReference type="EC" id="3.6.1.55"/>
    </reaction>
</comment>
<evidence type="ECO:0000256" key="11">
    <source>
        <dbReference type="ARBA" id="ARBA00038905"/>
    </source>
</evidence>
<feature type="binding site" evidence="12">
    <location>
        <begin position="32"/>
        <end position="35"/>
    </location>
    <ligand>
        <name>8-oxo-dGTP</name>
        <dbReference type="ChEBI" id="CHEBI:77896"/>
    </ligand>
</feature>
<evidence type="ECO:0000256" key="2">
    <source>
        <dbReference type="ARBA" id="ARBA00005582"/>
    </source>
</evidence>
<dbReference type="SUPFAM" id="SSF55811">
    <property type="entry name" value="Nudix"/>
    <property type="match status" value="1"/>
</dbReference>
<dbReference type="InterPro" id="IPR000086">
    <property type="entry name" value="NUDIX_hydrolase_dom"/>
</dbReference>
<keyword evidence="8 13" id="KW-0460">Magnesium</keyword>
<dbReference type="PANTHER" id="PTHR47707:SF1">
    <property type="entry name" value="NUDIX HYDROLASE FAMILY PROTEIN"/>
    <property type="match status" value="1"/>
</dbReference>
<keyword evidence="3" id="KW-0515">Mutator protein</keyword>
<comment type="similarity">
    <text evidence="2">Belongs to the Nudix hydrolase family.</text>
</comment>
<evidence type="ECO:0000256" key="7">
    <source>
        <dbReference type="ARBA" id="ARBA00022801"/>
    </source>
</evidence>
<dbReference type="EC" id="3.6.1.55" evidence="11"/>
<dbReference type="OrthoDB" id="9810648at2"/>
<dbReference type="PANTHER" id="PTHR47707">
    <property type="entry name" value="8-OXO-DGTP DIPHOSPHATASE"/>
    <property type="match status" value="1"/>
</dbReference>
<dbReference type="InterPro" id="IPR003561">
    <property type="entry name" value="Mutator_MutT"/>
</dbReference>
<dbReference type="InterPro" id="IPR020476">
    <property type="entry name" value="Nudix_hydrolase"/>
</dbReference>
<evidence type="ECO:0000256" key="9">
    <source>
        <dbReference type="ARBA" id="ARBA00023204"/>
    </source>
</evidence>
<keyword evidence="4" id="KW-0235">DNA replication</keyword>
<accession>A0A1H3KBE6</accession>
<dbReference type="PRINTS" id="PR00502">
    <property type="entry name" value="NUDIXFAMILY"/>
</dbReference>
<dbReference type="Pfam" id="PF14815">
    <property type="entry name" value="NUDIX_4"/>
    <property type="match status" value="1"/>
</dbReference>
<dbReference type="RefSeq" id="WP_093311216.1">
    <property type="nucleotide sequence ID" value="NZ_FNPV01000002.1"/>
</dbReference>
<evidence type="ECO:0000256" key="1">
    <source>
        <dbReference type="ARBA" id="ARBA00001946"/>
    </source>
</evidence>
<dbReference type="GO" id="GO:0008413">
    <property type="term" value="F:8-oxo-7,8-dihydroguanosine triphosphate pyrophosphatase activity"/>
    <property type="evidence" value="ECO:0007669"/>
    <property type="project" value="InterPro"/>
</dbReference>
<evidence type="ECO:0000256" key="6">
    <source>
        <dbReference type="ARBA" id="ARBA00022763"/>
    </source>
</evidence>
<evidence type="ECO:0000313" key="15">
    <source>
        <dbReference type="EMBL" id="SDY49532.1"/>
    </source>
</evidence>
<evidence type="ECO:0000259" key="14">
    <source>
        <dbReference type="PROSITE" id="PS51462"/>
    </source>
</evidence>
<keyword evidence="16" id="KW-1185">Reference proteome</keyword>
<dbReference type="STRING" id="159292.SAMN05192546_102299"/>
<evidence type="ECO:0000256" key="8">
    <source>
        <dbReference type="ARBA" id="ARBA00022842"/>
    </source>
</evidence>
<evidence type="ECO:0000256" key="10">
    <source>
        <dbReference type="ARBA" id="ARBA00035861"/>
    </source>
</evidence>
<feature type="binding site" evidence="13">
    <location>
        <position position="35"/>
    </location>
    <ligand>
        <name>Mg(2+)</name>
        <dbReference type="ChEBI" id="CHEBI:18420"/>
    </ligand>
</feature>
<keyword evidence="6" id="KW-0227">DNA damage</keyword>
<dbReference type="NCBIfam" id="TIGR00586">
    <property type="entry name" value="mutt"/>
    <property type="match status" value="1"/>
</dbReference>
<dbReference type="CDD" id="cd03425">
    <property type="entry name" value="NUDIX_MutT_NudA_like"/>
    <property type="match status" value="1"/>
</dbReference>
<dbReference type="Gene3D" id="3.90.79.10">
    <property type="entry name" value="Nucleoside Triphosphate Pyrophosphohydrolase"/>
    <property type="match status" value="1"/>
</dbReference>
<dbReference type="FunFam" id="3.90.79.10:FF:000014">
    <property type="entry name" value="8-oxo-dGTP diphosphatase MutT"/>
    <property type="match status" value="1"/>
</dbReference>
<dbReference type="GO" id="GO:0006260">
    <property type="term" value="P:DNA replication"/>
    <property type="evidence" value="ECO:0007669"/>
    <property type="project" value="UniProtKB-KW"/>
</dbReference>
<organism evidence="15 16">
    <name type="scientific">Tindallia californiensis</name>
    <dbReference type="NCBI Taxonomy" id="159292"/>
    <lineage>
        <taxon>Bacteria</taxon>
        <taxon>Bacillati</taxon>
        <taxon>Bacillota</taxon>
        <taxon>Clostridia</taxon>
        <taxon>Peptostreptococcales</taxon>
        <taxon>Tindalliaceae</taxon>
        <taxon>Tindallia</taxon>
    </lineage>
</organism>
<comment type="cofactor">
    <cofactor evidence="1 13">
        <name>Mg(2+)</name>
        <dbReference type="ChEBI" id="CHEBI:18420"/>
    </cofactor>
</comment>
<keyword evidence="7" id="KW-0378">Hydrolase</keyword>